<keyword evidence="16" id="KW-1185">Reference proteome</keyword>
<dbReference type="PANTHER" id="PTHR30529:SF7">
    <property type="entry name" value="CYTOCHROME B561 BACTERIAL_NI-HYDROGENASE DOMAIN-CONTAINING PROTEIN"/>
    <property type="match status" value="1"/>
</dbReference>
<comment type="subcellular location">
    <subcellularLocation>
        <location evidence="2">Cell membrane</location>
        <topology evidence="2">Multi-pass membrane protein</topology>
    </subcellularLocation>
</comment>
<gene>
    <name evidence="15" type="ORF">HYPDE_31628</name>
</gene>
<keyword evidence="6 13" id="KW-0812">Transmembrane</keyword>
<keyword evidence="5" id="KW-0349">Heme</keyword>
<dbReference type="GO" id="GO:0005886">
    <property type="term" value="C:plasma membrane"/>
    <property type="evidence" value="ECO:0007669"/>
    <property type="project" value="UniProtKB-SubCell"/>
</dbReference>
<dbReference type="RefSeq" id="WP_015598031.1">
    <property type="nucleotide sequence ID" value="NC_021172.1"/>
</dbReference>
<keyword evidence="3" id="KW-0813">Transport</keyword>
<keyword evidence="4" id="KW-1003">Cell membrane</keyword>
<sequence>MAQDPRYQLPTYTPAARGLHWLIALLIFIQLPLGLYMTYRGNEMPTINEKGEAVKGIFDALTGFLYSSHKLIGLTILFLVLARFLYRLMRGAPQPDPSVPRGLTAASRLVHWLMYALLIVVPVMGYRAISYGRYLDVFGIPLPAVTEKNEDLSKEIFEWHERAAIVLLVLVSLHVAAAIYHRFIRKDRVVERMLPKKIA</sequence>
<evidence type="ECO:0000256" key="6">
    <source>
        <dbReference type="ARBA" id="ARBA00022692"/>
    </source>
</evidence>
<dbReference type="GO" id="GO:0022904">
    <property type="term" value="P:respiratory electron transport chain"/>
    <property type="evidence" value="ECO:0007669"/>
    <property type="project" value="InterPro"/>
</dbReference>
<dbReference type="SUPFAM" id="SSF81342">
    <property type="entry name" value="Transmembrane di-heme cytochromes"/>
    <property type="match status" value="1"/>
</dbReference>
<evidence type="ECO:0000313" key="16">
    <source>
        <dbReference type="Proteomes" id="UP000005952"/>
    </source>
</evidence>
<dbReference type="InterPro" id="IPR016174">
    <property type="entry name" value="Di-haem_cyt_TM"/>
</dbReference>
<accession>N0BD16</accession>
<evidence type="ECO:0000313" key="15">
    <source>
        <dbReference type="EMBL" id="AGK58000.1"/>
    </source>
</evidence>
<dbReference type="EMBL" id="CP005587">
    <property type="protein sequence ID" value="AGK58000.1"/>
    <property type="molecule type" value="Genomic_DNA"/>
</dbReference>
<protein>
    <submittedName>
        <fullName evidence="15">Cytochrome B561</fullName>
    </submittedName>
</protein>
<evidence type="ECO:0000256" key="12">
    <source>
        <dbReference type="ARBA" id="ARBA00037975"/>
    </source>
</evidence>
<dbReference type="InterPro" id="IPR052168">
    <property type="entry name" value="Cytochrome_b561_oxidase"/>
</dbReference>
<feature type="transmembrane region" description="Helical" evidence="13">
    <location>
        <begin position="163"/>
        <end position="183"/>
    </location>
</feature>
<evidence type="ECO:0000256" key="8">
    <source>
        <dbReference type="ARBA" id="ARBA00022982"/>
    </source>
</evidence>
<evidence type="ECO:0000256" key="11">
    <source>
        <dbReference type="ARBA" id="ARBA00023136"/>
    </source>
</evidence>
<evidence type="ECO:0000256" key="3">
    <source>
        <dbReference type="ARBA" id="ARBA00022448"/>
    </source>
</evidence>
<dbReference type="GO" id="GO:0009055">
    <property type="term" value="F:electron transfer activity"/>
    <property type="evidence" value="ECO:0007669"/>
    <property type="project" value="InterPro"/>
</dbReference>
<dbReference type="STRING" id="670307.HYPDE_31628"/>
<dbReference type="HOGENOM" id="CLU_095321_4_1_5"/>
<feature type="transmembrane region" description="Helical" evidence="13">
    <location>
        <begin position="21"/>
        <end position="39"/>
    </location>
</feature>
<dbReference type="AlphaFoldDB" id="N0BD16"/>
<evidence type="ECO:0000259" key="14">
    <source>
        <dbReference type="Pfam" id="PF01292"/>
    </source>
</evidence>
<evidence type="ECO:0000256" key="13">
    <source>
        <dbReference type="SAM" id="Phobius"/>
    </source>
</evidence>
<dbReference type="eggNOG" id="COG3038">
    <property type="taxonomic scope" value="Bacteria"/>
</dbReference>
<comment type="similarity">
    <text evidence="12">Belongs to the cytochrome b561 family.</text>
</comment>
<keyword evidence="8" id="KW-0249">Electron transport</keyword>
<dbReference type="InterPro" id="IPR011577">
    <property type="entry name" value="Cyt_b561_bac/Ni-Hgenase"/>
</dbReference>
<reference evidence="15 16" key="1">
    <citation type="journal article" date="2013" name="Genome Announc.">
        <title>Genome sequences for three denitrifying bacterial strains isolated from a uranium- and nitrate-contaminated subsurface environment.</title>
        <authorList>
            <person name="Venkatramanan R."/>
            <person name="Prakash O."/>
            <person name="Woyke T."/>
            <person name="Chain P."/>
            <person name="Goodwin L.A."/>
            <person name="Watson D."/>
            <person name="Brooks S."/>
            <person name="Kostka J.E."/>
            <person name="Green S.J."/>
        </authorList>
    </citation>
    <scope>NUCLEOTIDE SEQUENCE [LARGE SCALE GENOMIC DNA]</scope>
    <source>
        <strain evidence="15 16">1NES1</strain>
    </source>
</reference>
<dbReference type="GO" id="GO:0020037">
    <property type="term" value="F:heme binding"/>
    <property type="evidence" value="ECO:0007669"/>
    <property type="project" value="TreeGrafter"/>
</dbReference>
<keyword evidence="11 13" id="KW-0472">Membrane</keyword>
<evidence type="ECO:0000256" key="4">
    <source>
        <dbReference type="ARBA" id="ARBA00022475"/>
    </source>
</evidence>
<evidence type="ECO:0000256" key="9">
    <source>
        <dbReference type="ARBA" id="ARBA00022989"/>
    </source>
</evidence>
<dbReference type="GO" id="GO:0046872">
    <property type="term" value="F:metal ion binding"/>
    <property type="evidence" value="ECO:0007669"/>
    <property type="project" value="UniProtKB-KW"/>
</dbReference>
<feature type="transmembrane region" description="Helical" evidence="13">
    <location>
        <begin position="109"/>
        <end position="129"/>
    </location>
</feature>
<proteinExistence type="inferred from homology"/>
<dbReference type="Proteomes" id="UP000005952">
    <property type="component" value="Chromosome"/>
</dbReference>
<organism evidence="15 16">
    <name type="scientific">Hyphomicrobium denitrificans 1NES1</name>
    <dbReference type="NCBI Taxonomy" id="670307"/>
    <lineage>
        <taxon>Bacteria</taxon>
        <taxon>Pseudomonadati</taxon>
        <taxon>Pseudomonadota</taxon>
        <taxon>Alphaproteobacteria</taxon>
        <taxon>Hyphomicrobiales</taxon>
        <taxon>Hyphomicrobiaceae</taxon>
        <taxon>Hyphomicrobium</taxon>
    </lineage>
</organism>
<evidence type="ECO:0000256" key="5">
    <source>
        <dbReference type="ARBA" id="ARBA00022617"/>
    </source>
</evidence>
<feature type="transmembrane region" description="Helical" evidence="13">
    <location>
        <begin position="71"/>
        <end position="88"/>
    </location>
</feature>
<comment type="cofactor">
    <cofactor evidence="1">
        <name>heme b</name>
        <dbReference type="ChEBI" id="CHEBI:60344"/>
    </cofactor>
</comment>
<dbReference type="KEGG" id="hdt:HYPDE_31628"/>
<evidence type="ECO:0000256" key="10">
    <source>
        <dbReference type="ARBA" id="ARBA00023004"/>
    </source>
</evidence>
<keyword evidence="10" id="KW-0408">Iron</keyword>
<keyword evidence="9 13" id="KW-1133">Transmembrane helix</keyword>
<feature type="domain" description="Cytochrome b561 bacterial/Ni-hydrogenase" evidence="14">
    <location>
        <begin position="12"/>
        <end position="195"/>
    </location>
</feature>
<evidence type="ECO:0000256" key="1">
    <source>
        <dbReference type="ARBA" id="ARBA00001970"/>
    </source>
</evidence>
<keyword evidence="7" id="KW-0479">Metal-binding</keyword>
<dbReference type="Gene3D" id="1.20.950.20">
    <property type="entry name" value="Transmembrane di-heme cytochromes, Chain C"/>
    <property type="match status" value="2"/>
</dbReference>
<dbReference type="OrthoDB" id="1247465at2"/>
<dbReference type="Pfam" id="PF01292">
    <property type="entry name" value="Ni_hydr_CYTB"/>
    <property type="match status" value="1"/>
</dbReference>
<dbReference type="PANTHER" id="PTHR30529">
    <property type="entry name" value="CYTOCHROME B561"/>
    <property type="match status" value="1"/>
</dbReference>
<evidence type="ECO:0000256" key="7">
    <source>
        <dbReference type="ARBA" id="ARBA00022723"/>
    </source>
</evidence>
<evidence type="ECO:0000256" key="2">
    <source>
        <dbReference type="ARBA" id="ARBA00004651"/>
    </source>
</evidence>
<name>N0BD16_9HYPH</name>